<evidence type="ECO:0000259" key="11">
    <source>
        <dbReference type="Pfam" id="PF16916"/>
    </source>
</evidence>
<evidence type="ECO:0008006" key="14">
    <source>
        <dbReference type="Google" id="ProtNLM"/>
    </source>
</evidence>
<evidence type="ECO:0000313" key="12">
    <source>
        <dbReference type="EMBL" id="GFG37516.1"/>
    </source>
</evidence>
<dbReference type="Gene3D" id="1.20.1510.10">
    <property type="entry name" value="Cation efflux protein transmembrane domain"/>
    <property type="match status" value="1"/>
</dbReference>
<keyword evidence="6 9" id="KW-1133">Transmembrane helix</keyword>
<dbReference type="PANTHER" id="PTHR11562">
    <property type="entry name" value="CATION EFFLUX PROTEIN/ ZINC TRANSPORTER"/>
    <property type="match status" value="1"/>
</dbReference>
<dbReference type="InterPro" id="IPR027469">
    <property type="entry name" value="Cation_efflux_TMD_sf"/>
</dbReference>
<evidence type="ECO:0000256" key="1">
    <source>
        <dbReference type="ARBA" id="ARBA00004141"/>
    </source>
</evidence>
<keyword evidence="5" id="KW-0864">Zinc transport</keyword>
<dbReference type="GO" id="GO:0005385">
    <property type="term" value="F:zinc ion transmembrane transporter activity"/>
    <property type="evidence" value="ECO:0007669"/>
    <property type="project" value="TreeGrafter"/>
</dbReference>
<dbReference type="Proteomes" id="UP000502823">
    <property type="component" value="Unassembled WGS sequence"/>
</dbReference>
<comment type="similarity">
    <text evidence="2">Belongs to the cation diffusion facilitator (CDF) transporter (TC 2.A.4) family. SLC30A subfamily.</text>
</comment>
<evidence type="ECO:0000256" key="6">
    <source>
        <dbReference type="ARBA" id="ARBA00022989"/>
    </source>
</evidence>
<dbReference type="GO" id="GO:0005886">
    <property type="term" value="C:plasma membrane"/>
    <property type="evidence" value="ECO:0007669"/>
    <property type="project" value="TreeGrafter"/>
</dbReference>
<proteinExistence type="inferred from homology"/>
<reference evidence="13" key="1">
    <citation type="submission" date="2020-01" db="EMBL/GenBank/DDBJ databases">
        <title>Draft genome sequence of the Termite Coptotermes fromosanus.</title>
        <authorList>
            <person name="Itakura S."/>
            <person name="Yosikawa Y."/>
            <person name="Umezawa K."/>
        </authorList>
    </citation>
    <scope>NUCLEOTIDE SEQUENCE [LARGE SCALE GENOMIC DNA]</scope>
</reference>
<comment type="caution">
    <text evidence="12">The sequence shown here is derived from an EMBL/GenBank/DDBJ whole genome shotgun (WGS) entry which is preliminary data.</text>
</comment>
<keyword evidence="8 9" id="KW-0472">Membrane</keyword>
<dbReference type="OrthoDB" id="9944568at2759"/>
<feature type="domain" description="Cation efflux protein cytoplasmic" evidence="11">
    <location>
        <begin position="378"/>
        <end position="421"/>
    </location>
</feature>
<dbReference type="InParanoid" id="A0A6L2PYA6"/>
<feature type="transmembrane region" description="Helical" evidence="9">
    <location>
        <begin position="160"/>
        <end position="181"/>
    </location>
</feature>
<evidence type="ECO:0000256" key="2">
    <source>
        <dbReference type="ARBA" id="ARBA00008873"/>
    </source>
</evidence>
<dbReference type="InterPro" id="IPR027470">
    <property type="entry name" value="Cation_efflux_CTD"/>
</dbReference>
<keyword evidence="13" id="KW-1185">Reference proteome</keyword>
<organism evidence="12 13">
    <name type="scientific">Coptotermes formosanus</name>
    <name type="common">Formosan subterranean termite</name>
    <dbReference type="NCBI Taxonomy" id="36987"/>
    <lineage>
        <taxon>Eukaryota</taxon>
        <taxon>Metazoa</taxon>
        <taxon>Ecdysozoa</taxon>
        <taxon>Arthropoda</taxon>
        <taxon>Hexapoda</taxon>
        <taxon>Insecta</taxon>
        <taxon>Pterygota</taxon>
        <taxon>Neoptera</taxon>
        <taxon>Polyneoptera</taxon>
        <taxon>Dictyoptera</taxon>
        <taxon>Blattodea</taxon>
        <taxon>Blattoidea</taxon>
        <taxon>Termitoidae</taxon>
        <taxon>Rhinotermitidae</taxon>
        <taxon>Coptotermes</taxon>
    </lineage>
</organism>
<dbReference type="InterPro" id="IPR050681">
    <property type="entry name" value="CDF/SLC30A"/>
</dbReference>
<dbReference type="GO" id="GO:0010043">
    <property type="term" value="P:response to zinc ion"/>
    <property type="evidence" value="ECO:0007669"/>
    <property type="project" value="TreeGrafter"/>
</dbReference>
<dbReference type="Pfam" id="PF16916">
    <property type="entry name" value="ZT_dimer"/>
    <property type="match status" value="1"/>
</dbReference>
<name>A0A6L2PYA6_COPFO</name>
<feature type="transmembrane region" description="Helical" evidence="9">
    <location>
        <begin position="231"/>
        <end position="253"/>
    </location>
</feature>
<evidence type="ECO:0000256" key="9">
    <source>
        <dbReference type="SAM" id="Phobius"/>
    </source>
</evidence>
<evidence type="ECO:0000259" key="10">
    <source>
        <dbReference type="Pfam" id="PF01545"/>
    </source>
</evidence>
<feature type="transmembrane region" description="Helical" evidence="9">
    <location>
        <begin position="345"/>
        <end position="366"/>
    </location>
</feature>
<dbReference type="InterPro" id="IPR058533">
    <property type="entry name" value="Cation_efflux_TM"/>
</dbReference>
<keyword evidence="4 9" id="KW-0812">Transmembrane</keyword>
<dbReference type="SUPFAM" id="SSF161111">
    <property type="entry name" value="Cation efflux protein transmembrane domain-like"/>
    <property type="match status" value="1"/>
</dbReference>
<dbReference type="FunFam" id="1.20.1510.10:FF:000027">
    <property type="entry name" value="Zinc transporter ttm-1"/>
    <property type="match status" value="1"/>
</dbReference>
<keyword evidence="3" id="KW-0813">Transport</keyword>
<dbReference type="Pfam" id="PF01545">
    <property type="entry name" value="Cation_efflux"/>
    <property type="match status" value="1"/>
</dbReference>
<keyword evidence="7" id="KW-0406">Ion transport</keyword>
<feature type="transmembrane region" description="Helical" evidence="9">
    <location>
        <begin position="193"/>
        <end position="210"/>
    </location>
</feature>
<accession>A0A6L2PYA6</accession>
<dbReference type="AlphaFoldDB" id="A0A6L2PYA6"/>
<comment type="subcellular location">
    <subcellularLocation>
        <location evidence="1">Membrane</location>
        <topology evidence="1">Multi-pass membrane protein</topology>
    </subcellularLocation>
</comment>
<evidence type="ECO:0000256" key="8">
    <source>
        <dbReference type="ARBA" id="ARBA00023136"/>
    </source>
</evidence>
<evidence type="ECO:0000313" key="13">
    <source>
        <dbReference type="Proteomes" id="UP000502823"/>
    </source>
</evidence>
<dbReference type="EMBL" id="BLKM01000702">
    <property type="protein sequence ID" value="GFG37516.1"/>
    <property type="molecule type" value="Genomic_DNA"/>
</dbReference>
<sequence>MANIYDEVNVCEHQYSGCLNPLSEDNCTLEEETPSSVPLLGSNDEPPTFCVRCRSMSNSSRYMTNHEAELRNPVGLTEWGSRNIFSHECNGHHDTVLNSSLAPQYLITSTTDGADMPLLTDGDGFCNVRVNASNISNDDLDHCHLSAAPLQGSSTAWQQLLAATLLCLLFMVAEVVGGYLAGSLAIMTDAAHLLSDFVGFLVSLFSIWLGSRTPTRRFPFGYYRAEILGALLSIAIIWVMTGVFIYLALLRIIHQDFEINADTMMIVAAIGVVFNIVMGLVLHGSCSGMGHHHSHHGQLERRTERNKQKNINVRAAVIHVLGDLIQSIGVLVSAFIIKFYPGVKLVDPICTFLFSLVVLVTTLSVLRDATHVLMEGFPRHLDYAAIVNTLCAVDGVRTVHNLHVWSLTLNKNALAVHLSVGLSDHNPSHSVYIPAISLLHYIDPDFND</sequence>
<evidence type="ECO:0000256" key="4">
    <source>
        <dbReference type="ARBA" id="ARBA00022692"/>
    </source>
</evidence>
<keyword evidence="5" id="KW-0862">Zinc</keyword>
<evidence type="ECO:0000256" key="3">
    <source>
        <dbReference type="ARBA" id="ARBA00022448"/>
    </source>
</evidence>
<dbReference type="InterPro" id="IPR002524">
    <property type="entry name" value="Cation_efflux"/>
</dbReference>
<protein>
    <recommendedName>
        <fullName evidence="14">Zinc transporter 2</fullName>
    </recommendedName>
</protein>
<evidence type="ECO:0000256" key="7">
    <source>
        <dbReference type="ARBA" id="ARBA00023065"/>
    </source>
</evidence>
<feature type="transmembrane region" description="Helical" evidence="9">
    <location>
        <begin position="265"/>
        <end position="290"/>
    </location>
</feature>
<evidence type="ECO:0000256" key="5">
    <source>
        <dbReference type="ARBA" id="ARBA00022906"/>
    </source>
</evidence>
<dbReference type="NCBIfam" id="TIGR01297">
    <property type="entry name" value="CDF"/>
    <property type="match status" value="1"/>
</dbReference>
<feature type="transmembrane region" description="Helical" evidence="9">
    <location>
        <begin position="311"/>
        <end position="339"/>
    </location>
</feature>
<dbReference type="PANTHER" id="PTHR11562:SF84">
    <property type="entry name" value="LD05335P"/>
    <property type="match status" value="1"/>
</dbReference>
<feature type="domain" description="Cation efflux protein transmembrane" evidence="10">
    <location>
        <begin position="160"/>
        <end position="374"/>
    </location>
</feature>
<gene>
    <name evidence="12" type="ORF">Cfor_09577</name>
</gene>